<protein>
    <recommendedName>
        <fullName evidence="5">Eukaryotic translation initiation factor 3 subunit B</fullName>
        <shortName evidence="5">eIF3b</shortName>
    </recommendedName>
    <alternativeName>
        <fullName evidence="5">Eukaryotic translation initiation factor 3 90 kDa subunit homolog</fullName>
        <shortName evidence="5">eIF3 p90</shortName>
    </alternativeName>
    <alternativeName>
        <fullName evidence="5">Translation initiation factor eIF3, p90 subunit homolog</fullName>
    </alternativeName>
</protein>
<dbReference type="EMBL" id="SDIL01000003">
    <property type="protein sequence ID" value="RXK42219.1"/>
    <property type="molecule type" value="Genomic_DNA"/>
</dbReference>
<dbReference type="GO" id="GO:0016282">
    <property type="term" value="C:eukaryotic 43S preinitiation complex"/>
    <property type="evidence" value="ECO:0007669"/>
    <property type="project" value="UniProtKB-UniRule"/>
</dbReference>
<dbReference type="Pfam" id="PF08662">
    <property type="entry name" value="eIF2A"/>
    <property type="match status" value="1"/>
</dbReference>
<comment type="function">
    <text evidence="6">Component of the eukaryotic translation initiation factor 3 (eIF-3) complex, which is involved in protein synthesis and, together with other initiation factors, stimulates binding of mRNA and methionyl-tRNAi to the 40S ribosome.</text>
</comment>
<keyword evidence="2 5" id="KW-0396">Initiation factor</keyword>
<proteinExistence type="inferred from homology"/>
<keyword evidence="1 5" id="KW-0963">Cytoplasm</keyword>
<comment type="caution">
    <text evidence="8">The sequence shown here is derived from an EMBL/GenBank/DDBJ whole genome shotgun (WGS) entry which is preliminary data.</text>
</comment>
<dbReference type="OrthoDB" id="10250414at2759"/>
<dbReference type="GO" id="GO:0003743">
    <property type="term" value="F:translation initiation factor activity"/>
    <property type="evidence" value="ECO:0007669"/>
    <property type="project" value="UniProtKB-UniRule"/>
</dbReference>
<dbReference type="InterPro" id="IPR012677">
    <property type="entry name" value="Nucleotide-bd_a/b_plait_sf"/>
</dbReference>
<comment type="function">
    <text evidence="5">RNA-binding component of the eukaryotic translation initiation factor 3 (eIF-3) complex, which is involved in protein synthesis of a specialized repertoire of mRNAs and, together with other initiation factors, stimulates binding of mRNA and methionyl-tRNAi to the 40S ribosome. The eIF-3 complex specifically targets and initiates translation of a subset of mRNAs involved in cell proliferation.</text>
</comment>
<organism evidence="8 9">
    <name type="scientific">Tremella mesenterica</name>
    <name type="common">Jelly fungus</name>
    <dbReference type="NCBI Taxonomy" id="5217"/>
    <lineage>
        <taxon>Eukaryota</taxon>
        <taxon>Fungi</taxon>
        <taxon>Dikarya</taxon>
        <taxon>Basidiomycota</taxon>
        <taxon>Agaricomycotina</taxon>
        <taxon>Tremellomycetes</taxon>
        <taxon>Tremellales</taxon>
        <taxon>Tremellaceae</taxon>
        <taxon>Tremella</taxon>
    </lineage>
</organism>
<evidence type="ECO:0000256" key="5">
    <source>
        <dbReference type="HAMAP-Rule" id="MF_03001"/>
    </source>
</evidence>
<dbReference type="InParanoid" id="A0A4Q1BVQ0"/>
<dbReference type="InterPro" id="IPR011400">
    <property type="entry name" value="EIF3B"/>
</dbReference>
<evidence type="ECO:0000256" key="1">
    <source>
        <dbReference type="ARBA" id="ARBA00022490"/>
    </source>
</evidence>
<dbReference type="InterPro" id="IPR015943">
    <property type="entry name" value="WD40/YVTN_repeat-like_dom_sf"/>
</dbReference>
<comment type="subunit">
    <text evidence="5 6">Component of the eukaryotic translation initiation factor 3 (eIF-3) complex.</text>
</comment>
<dbReference type="InterPro" id="IPR013979">
    <property type="entry name" value="TIF_beta_prop-like"/>
</dbReference>
<dbReference type="PANTHER" id="PTHR14068:SF0">
    <property type="entry name" value="EUKARYOTIC TRANSLATION INITIATION FACTOR 3 SUBUNIT B"/>
    <property type="match status" value="1"/>
</dbReference>
<evidence type="ECO:0000256" key="6">
    <source>
        <dbReference type="PIRNR" id="PIRNR036424"/>
    </source>
</evidence>
<dbReference type="GO" id="GO:0001732">
    <property type="term" value="P:formation of cytoplasmic translation initiation complex"/>
    <property type="evidence" value="ECO:0007669"/>
    <property type="project" value="UniProtKB-UniRule"/>
</dbReference>
<dbReference type="VEuPathDB" id="FungiDB:TREMEDRAFT_71889"/>
<dbReference type="Gene3D" id="2.130.10.10">
    <property type="entry name" value="YVTN repeat-like/Quinoprotein amine dehydrogenase"/>
    <property type="match status" value="1"/>
</dbReference>
<evidence type="ECO:0000256" key="4">
    <source>
        <dbReference type="ARBA" id="ARBA00022917"/>
    </source>
</evidence>
<dbReference type="GO" id="GO:0033290">
    <property type="term" value="C:eukaryotic 48S preinitiation complex"/>
    <property type="evidence" value="ECO:0007669"/>
    <property type="project" value="UniProtKB-UniRule"/>
</dbReference>
<dbReference type="GO" id="GO:0003723">
    <property type="term" value="F:RNA binding"/>
    <property type="evidence" value="ECO:0007669"/>
    <property type="project" value="UniProtKB-UniRule"/>
</dbReference>
<accession>A0A4Q1BVQ0</accession>
<comment type="similarity">
    <text evidence="5 6">Belongs to the eIF-3 subunit B family.</text>
</comment>
<dbReference type="STRING" id="5217.A0A4Q1BVQ0"/>
<keyword evidence="9" id="KW-1185">Reference proteome</keyword>
<dbReference type="GO" id="GO:0031369">
    <property type="term" value="F:translation initiation factor binding"/>
    <property type="evidence" value="ECO:0007669"/>
    <property type="project" value="InterPro"/>
</dbReference>
<evidence type="ECO:0000313" key="9">
    <source>
        <dbReference type="Proteomes" id="UP000289152"/>
    </source>
</evidence>
<dbReference type="AlphaFoldDB" id="A0A4Q1BVQ0"/>
<evidence type="ECO:0000313" key="8">
    <source>
        <dbReference type="EMBL" id="RXK42219.1"/>
    </source>
</evidence>
<sequence>MSYEMNGSSSTDEEADLQYELEQGYAEIEQRYAVDAQQGFENVIVIDGTPIVNRDRKDRLVERLKLLFEKAGVPIDDDRIEMPWDDVAETNKGFVFLTYPTAQEAQTAQRVLNKTWFGKAHQLFANYFADIDKYTNMSSGDGALPTGYLDRPFVERENMRSWLADPLGRDQYLTLRDNDANLYWNGRNGVSEVVRKSDGKPVKNNKWGELFCQWSPLGTYLASVHWVGVALWCGPELDGANGVNVLRFTHPGIRSVSFSPCEKYLVTWSPEPLDHPSTSSNASVRMTFAPEDEGNHIVVWDIKNIRVLRTFRHEPRSDLPPGTPPQLKWSPNDKYVARLQPGSAISVYELPSMLLLDKRSLKIDGVQEFEWCPPSDADFRPSELKKEKEFMLAYWTPEAESKPARVNVMSIPSKSVLRSKNLYNVTTCHLYWHNQGKYLCVKVDRHRGKAKSKDKATYCNLEIFRVREPAIPVDVIEHKEYIPSFRWEPYGDRFAIASTSDPNYGQPIPGVMVRYNFSFYQRDTKRDDFGLIKVLEGKTGNYLGWSPKGRHLVIATLGSATKYDIEFWDMDFTTDQNVRAKEGQDPGANITQLALGEHFGINEAPAWDPSGRYLVTVASAYKPTAEPGYSLWDWRGQLLSHVQADKFKQFIWRPRPPSLLSEDQKHKVRKELKEHSRVFDEEDAAEENRGSAEMLASRLRSLAEWNAWYSKLHEKIKEGQKLFGKIVKRKDVGEMESEKVEEWVEELVDDTEEIVA</sequence>
<dbReference type="Gene3D" id="3.30.70.330">
    <property type="match status" value="1"/>
</dbReference>
<keyword evidence="4 5" id="KW-0648">Protein biosynthesis</keyword>
<evidence type="ECO:0000259" key="7">
    <source>
        <dbReference type="Pfam" id="PF08662"/>
    </source>
</evidence>
<dbReference type="FunCoup" id="A0A4Q1BVQ0">
    <property type="interactions" value="858"/>
</dbReference>
<evidence type="ECO:0000256" key="3">
    <source>
        <dbReference type="ARBA" id="ARBA00022884"/>
    </source>
</evidence>
<dbReference type="GO" id="GO:0005852">
    <property type="term" value="C:eukaryotic translation initiation factor 3 complex"/>
    <property type="evidence" value="ECO:0007669"/>
    <property type="project" value="UniProtKB-UniRule"/>
</dbReference>
<dbReference type="PANTHER" id="PTHR14068">
    <property type="entry name" value="EUKARYOTIC TRANSLATION INITIATION FACTOR 3 EIF3 -RELATED"/>
    <property type="match status" value="1"/>
</dbReference>
<dbReference type="InterPro" id="IPR035979">
    <property type="entry name" value="RBD_domain_sf"/>
</dbReference>
<gene>
    <name evidence="5" type="primary">PRT1</name>
    <name evidence="8" type="ORF">M231_00577</name>
</gene>
<comment type="subcellular location">
    <subcellularLocation>
        <location evidence="5 6">Cytoplasm</location>
    </subcellularLocation>
</comment>
<evidence type="ECO:0000256" key="2">
    <source>
        <dbReference type="ARBA" id="ARBA00022540"/>
    </source>
</evidence>
<dbReference type="SUPFAM" id="SSF82171">
    <property type="entry name" value="DPP6 N-terminal domain-like"/>
    <property type="match status" value="1"/>
</dbReference>
<feature type="domain" description="Translation initiation factor beta propellor-like" evidence="7">
    <location>
        <begin position="420"/>
        <end position="573"/>
    </location>
</feature>
<dbReference type="Proteomes" id="UP000289152">
    <property type="component" value="Unassembled WGS sequence"/>
</dbReference>
<dbReference type="HAMAP" id="MF_03001">
    <property type="entry name" value="eIF3b"/>
    <property type="match status" value="1"/>
</dbReference>
<name>A0A4Q1BVQ0_TREME</name>
<keyword evidence="3 5" id="KW-0694">RNA-binding</keyword>
<reference evidence="8 9" key="1">
    <citation type="submission" date="2016-06" db="EMBL/GenBank/DDBJ databases">
        <title>Evolution of pathogenesis and genome organization in the Tremellales.</title>
        <authorList>
            <person name="Cuomo C."/>
            <person name="Litvintseva A."/>
            <person name="Heitman J."/>
            <person name="Chen Y."/>
            <person name="Sun S."/>
            <person name="Springer D."/>
            <person name="Dromer F."/>
            <person name="Young S."/>
            <person name="Zeng Q."/>
            <person name="Chapman S."/>
            <person name="Gujja S."/>
            <person name="Saif S."/>
            <person name="Birren B."/>
        </authorList>
    </citation>
    <scope>NUCLEOTIDE SEQUENCE [LARGE SCALE GENOMIC DNA]</scope>
    <source>
        <strain evidence="8 9">ATCC 28783</strain>
    </source>
</reference>
<dbReference type="SUPFAM" id="SSF54928">
    <property type="entry name" value="RNA-binding domain, RBD"/>
    <property type="match status" value="1"/>
</dbReference>
<dbReference type="PIRSF" id="PIRSF036424">
    <property type="entry name" value="eIF3b"/>
    <property type="match status" value="1"/>
</dbReference>